<keyword evidence="1" id="KW-0812">Transmembrane</keyword>
<feature type="transmembrane region" description="Helical" evidence="1">
    <location>
        <begin position="87"/>
        <end position="111"/>
    </location>
</feature>
<accession>A0A7T5R1H1</accession>
<evidence type="ECO:0000256" key="1">
    <source>
        <dbReference type="SAM" id="Phobius"/>
    </source>
</evidence>
<evidence type="ECO:0000313" key="3">
    <source>
        <dbReference type="Proteomes" id="UP000595362"/>
    </source>
</evidence>
<keyword evidence="1" id="KW-1133">Transmembrane helix</keyword>
<sequence length="117" mass="12476">MFGKLMDVSVKRDFVGAFMFYVANVVMLAGVSAVLIHVFGMFGVVEGVSGNIFDGGDVHTQIGSLFVLWLGGTILTQRGLTSDLMSIVIVMAGLYLAWTSSVFLGLVPLALLTTINK</sequence>
<evidence type="ECO:0008006" key="4">
    <source>
        <dbReference type="Google" id="ProtNLM"/>
    </source>
</evidence>
<keyword evidence="1" id="KW-0472">Membrane</keyword>
<organism evidence="2 3">
    <name type="scientific">Micavibrio aeruginosavorus</name>
    <dbReference type="NCBI Taxonomy" id="349221"/>
    <lineage>
        <taxon>Bacteria</taxon>
        <taxon>Pseudomonadati</taxon>
        <taxon>Bdellovibrionota</taxon>
        <taxon>Bdellovibrionia</taxon>
        <taxon>Bdellovibrionales</taxon>
        <taxon>Pseudobdellovibrionaceae</taxon>
        <taxon>Micavibrio</taxon>
    </lineage>
</organism>
<dbReference type="Proteomes" id="UP000595362">
    <property type="component" value="Chromosome"/>
</dbReference>
<gene>
    <name evidence="2" type="ORF">HYS17_09935</name>
</gene>
<name>A0A7T5R1H1_9BACT</name>
<evidence type="ECO:0000313" key="2">
    <source>
        <dbReference type="EMBL" id="QQG35812.1"/>
    </source>
</evidence>
<feature type="transmembrane region" description="Helical" evidence="1">
    <location>
        <begin position="58"/>
        <end position="75"/>
    </location>
</feature>
<protein>
    <recommendedName>
        <fullName evidence="4">Ammonium transporter AmtB-like domain-containing protein</fullName>
    </recommendedName>
</protein>
<dbReference type="EMBL" id="CP066681">
    <property type="protein sequence ID" value="QQG35812.1"/>
    <property type="molecule type" value="Genomic_DNA"/>
</dbReference>
<reference evidence="2 3" key="1">
    <citation type="submission" date="2020-07" db="EMBL/GenBank/DDBJ databases">
        <title>Huge and variable diversity of episymbiotic CPR bacteria and DPANN archaea in groundwater ecosystems.</title>
        <authorList>
            <person name="He C.Y."/>
            <person name="Keren R."/>
            <person name="Whittaker M."/>
            <person name="Farag I.F."/>
            <person name="Doudna J."/>
            <person name="Cate J.H.D."/>
            <person name="Banfield J.F."/>
        </authorList>
    </citation>
    <scope>NUCLEOTIDE SEQUENCE [LARGE SCALE GENOMIC DNA]</scope>
    <source>
        <strain evidence="2">NC_groundwater_70_Ag_B-0.1um_54_66</strain>
    </source>
</reference>
<dbReference type="AlphaFoldDB" id="A0A7T5R1H1"/>
<feature type="transmembrane region" description="Helical" evidence="1">
    <location>
        <begin position="14"/>
        <end position="38"/>
    </location>
</feature>
<proteinExistence type="predicted"/>